<evidence type="ECO:0000256" key="19">
    <source>
        <dbReference type="ARBA" id="ARBA00047899"/>
    </source>
</evidence>
<feature type="domain" description="Fibronectin type-III" evidence="22">
    <location>
        <begin position="674"/>
        <end position="770"/>
    </location>
</feature>
<feature type="domain" description="Ig-like" evidence="21">
    <location>
        <begin position="214"/>
        <end position="299"/>
    </location>
</feature>
<comment type="catalytic activity">
    <reaction evidence="20">
        <text>L-seryl-[protein] + ATP = O-phospho-L-seryl-[protein] + ADP + H(+)</text>
        <dbReference type="Rhea" id="RHEA:17989"/>
        <dbReference type="Rhea" id="RHEA-COMP:9863"/>
        <dbReference type="Rhea" id="RHEA-COMP:11604"/>
        <dbReference type="ChEBI" id="CHEBI:15378"/>
        <dbReference type="ChEBI" id="CHEBI:29999"/>
        <dbReference type="ChEBI" id="CHEBI:30616"/>
        <dbReference type="ChEBI" id="CHEBI:83421"/>
        <dbReference type="ChEBI" id="CHEBI:456216"/>
        <dbReference type="EC" id="2.7.11.1"/>
    </reaction>
</comment>
<dbReference type="InterPro" id="IPR007110">
    <property type="entry name" value="Ig-like_dom"/>
</dbReference>
<proteinExistence type="inferred from homology"/>
<dbReference type="EMBL" id="GDRN01093188">
    <property type="protein sequence ID" value="JAI59945.1"/>
    <property type="molecule type" value="Transcribed_RNA"/>
</dbReference>
<dbReference type="GO" id="GO:0030154">
    <property type="term" value="P:cell differentiation"/>
    <property type="evidence" value="ECO:0007669"/>
    <property type="project" value="UniProtKB-ARBA"/>
</dbReference>
<dbReference type="InterPro" id="IPR013783">
    <property type="entry name" value="Ig-like_fold"/>
</dbReference>
<dbReference type="Gene3D" id="2.60.40.10">
    <property type="entry name" value="Immunoglobulins"/>
    <property type="match status" value="14"/>
</dbReference>
<keyword evidence="7" id="KW-0723">Serine/threonine-protein kinase</keyword>
<evidence type="ECO:0000256" key="8">
    <source>
        <dbReference type="ARBA" id="ARBA00022553"/>
    </source>
</evidence>
<evidence type="ECO:0000256" key="5">
    <source>
        <dbReference type="ARBA" id="ARBA00012513"/>
    </source>
</evidence>
<evidence type="ECO:0000256" key="18">
    <source>
        <dbReference type="ARBA" id="ARBA00023319"/>
    </source>
</evidence>
<feature type="domain" description="Ig-like" evidence="21">
    <location>
        <begin position="575"/>
        <end position="667"/>
    </location>
</feature>
<dbReference type="FunFam" id="2.60.40.10:FF:000214">
    <property type="entry name" value="titin isoform X1"/>
    <property type="match status" value="1"/>
</dbReference>
<feature type="domain" description="Fibronectin type-III" evidence="22">
    <location>
        <begin position="1168"/>
        <end position="1268"/>
    </location>
</feature>
<feature type="domain" description="Ig-like" evidence="21">
    <location>
        <begin position="304"/>
        <end position="388"/>
    </location>
</feature>
<dbReference type="GO" id="GO:0005516">
    <property type="term" value="F:calmodulin binding"/>
    <property type="evidence" value="ECO:0007669"/>
    <property type="project" value="UniProtKB-KW"/>
</dbReference>
<feature type="domain" description="Ig-like" evidence="21">
    <location>
        <begin position="119"/>
        <end position="211"/>
    </location>
</feature>
<dbReference type="GO" id="GO:0045989">
    <property type="term" value="P:positive regulation of striated muscle contraction"/>
    <property type="evidence" value="ECO:0007669"/>
    <property type="project" value="UniProtKB-ARBA"/>
</dbReference>
<sequence length="1429" mass="160668">MIASRRSLSRESSVCDIMEGIPPTFANKPTVKTVEEGTQLELDVRLVAIPEPEIIWRKDGQVVRESPRIRLVKQKDVHAYRSIIIIKGAKKEDEGLYEITVKNREGEAKNHITLRVTAPEVPEFEDRYPDQTVESEGTIRLVAKIHGIPSPDVTWSRNGKKLKEGKNVVMTYQDELAVLEIRNVQPKEDSGKYVCTATNKVGKASHTANITVGAEFVTFKRGLESCIVDEGSEVVLECRTSKEKPCKWFKGKTEIKKNETFEIEQDGLTHRLIIHSATLNDTGKYKCTFDDQTTFCNLTVRGLDDFVERVQDVEVQEREEAILLVEVTSEKATVTWHKDGEEITEQHKRFTLVTEGKVRKLVIKEATLSDEGEYTCALGDHECTAELTVRELPAEIVRKMKDQVVSKGNRATMEVELTKGDAVITWFKEEKEIRFSDHYQLSIDGKVQRLMVYNCQLEDSGTYRAVVGKSECSATLKVELQVEGDFSKGLPGQMDVNYKSDITFTVEITKDSEVKWFKGTEELKPSDKYIIKKEGKKRILIVKNCTQSDAAEYSCVLGNLKTSCKLNVIIMETAPKIDKEYQKVEVVVTKGTDVTLKVPYTGTPIPTATWSHKGQPLDKDGTRKMLPTINETEAYITLKTVEEADCGEYRLKLSNDCGTVHAEFIVKLLDKPSQPGTPEPMKVTNDSVTLHWTEPKEDGGRCITNYIIEYKSTKKQKWVVFNKTVKITETTTTVTKLTKMEEYCFRVFAVNEIGTSEPSDVSKPVKVCEPKTAEPPVVKEELTPVVTGLHQEVILRCVVTANPLPKIEWQKDGKPITGITSYENFTATFTIKETNESSGGMYSCRASNEAGMAECSATVVIQESPRFEFDEKQQVQRLRVDEKWHVPIQVIGHPQPTIKWNRNDQSLKSTSHVVIRTEESEGSTDIAIHKLTLEDSAVYTVTAENSAGKAQLSFNLRVVERPDPPKGPLETSDITTSSLKLTWKPSPNDGGEKITAYFIEKQEKTQKQWQKVAEVTPDVLSYMVQDLLEGHEYFFRVFAVNAIGVSDALEAAENILLKSPFDKPGPPIGPFDVSDVTESSMLLHWDEPDSDGGSPITHYTIEKRESTKKAWSKVGETQAPVTEIDVTGLKKGTAYFFRVYAYNAVGQSPPLQPDEPITAGKKITPPSKPNNLQVIDITTRTVTLAWAPPTSTGGADLIGYVIERRLTSEKRWEKVDSVDASVTLYCVENLREKSEYEFRVFAENPVGRSLEPAMTEQVRLKTHATPPSPPTAPLEARPTGPTSLMIEWGAPESDGGAPLLGYIIAIRDIKRTMWIEVGQVGANFTRLHIKELQEEHEYHIRVFARNEVGASDPLETEEPVKIIRPDDFTELPEDDNAPSLSYSTTETLSWMREAGMDADIYSYARGRLLNRDEYFFKVWHRGMNKYSEK</sequence>
<evidence type="ECO:0000256" key="6">
    <source>
        <dbReference type="ARBA" id="ARBA00022490"/>
    </source>
</evidence>
<evidence type="ECO:0000256" key="11">
    <source>
        <dbReference type="ARBA" id="ARBA00022737"/>
    </source>
</evidence>
<evidence type="ECO:0000256" key="9">
    <source>
        <dbReference type="ARBA" id="ARBA00022679"/>
    </source>
</evidence>
<dbReference type="SMART" id="SM00408">
    <property type="entry name" value="IGc2"/>
    <property type="match status" value="9"/>
</dbReference>
<name>A0A0P4WFH5_SCYOL</name>
<dbReference type="InterPro" id="IPR050964">
    <property type="entry name" value="Striated_Muscle_Regulatory"/>
</dbReference>
<evidence type="ECO:0000256" key="2">
    <source>
        <dbReference type="ARBA" id="ARBA00004123"/>
    </source>
</evidence>
<dbReference type="PROSITE" id="PS50835">
    <property type="entry name" value="IG_LIKE"/>
    <property type="match status" value="8"/>
</dbReference>
<dbReference type="InterPro" id="IPR003961">
    <property type="entry name" value="FN3_dom"/>
</dbReference>
<evidence type="ECO:0000256" key="16">
    <source>
        <dbReference type="ARBA" id="ARBA00023157"/>
    </source>
</evidence>
<dbReference type="GO" id="GO:0005634">
    <property type="term" value="C:nucleus"/>
    <property type="evidence" value="ECO:0007669"/>
    <property type="project" value="UniProtKB-SubCell"/>
</dbReference>
<reference evidence="23" key="1">
    <citation type="submission" date="2015-09" db="EMBL/GenBank/DDBJ databases">
        <title>Scylla olivacea transcriptome.</title>
        <authorList>
            <person name="Ikhwanuddin M."/>
        </authorList>
    </citation>
    <scope>NUCLEOTIDE SEQUENCE</scope>
</reference>
<dbReference type="Pfam" id="PF07679">
    <property type="entry name" value="I-set"/>
    <property type="match status" value="9"/>
</dbReference>
<evidence type="ECO:0000256" key="17">
    <source>
        <dbReference type="ARBA" id="ARBA00023242"/>
    </source>
</evidence>
<dbReference type="FunFam" id="2.60.40.10:FF:000056">
    <property type="entry name" value="twitchin isoform X4"/>
    <property type="match status" value="2"/>
</dbReference>
<feature type="domain" description="Ig-like" evidence="21">
    <location>
        <begin position="894"/>
        <end position="953"/>
    </location>
</feature>
<dbReference type="SUPFAM" id="SSF49265">
    <property type="entry name" value="Fibronectin type III"/>
    <property type="match status" value="3"/>
</dbReference>
<keyword evidence="13" id="KW-0106">Calcium</keyword>
<dbReference type="SMART" id="SM00060">
    <property type="entry name" value="FN3"/>
    <property type="match status" value="5"/>
</dbReference>
<evidence type="ECO:0000259" key="21">
    <source>
        <dbReference type="PROSITE" id="PS50835"/>
    </source>
</evidence>
<dbReference type="InterPro" id="IPR036179">
    <property type="entry name" value="Ig-like_dom_sf"/>
</dbReference>
<dbReference type="GO" id="GO:0040017">
    <property type="term" value="P:positive regulation of locomotion"/>
    <property type="evidence" value="ECO:0007669"/>
    <property type="project" value="UniProtKB-ARBA"/>
</dbReference>
<dbReference type="FunFam" id="2.60.40.10:FF:000031">
    <property type="entry name" value="Myosin-binding protein C, slow type"/>
    <property type="match status" value="2"/>
</dbReference>
<feature type="domain" description="Fibronectin type-III" evidence="22">
    <location>
        <begin position="965"/>
        <end position="1060"/>
    </location>
</feature>
<dbReference type="InterPro" id="IPR013098">
    <property type="entry name" value="Ig_I-set"/>
</dbReference>
<feature type="domain" description="Fibronectin type-III" evidence="22">
    <location>
        <begin position="1269"/>
        <end position="1366"/>
    </location>
</feature>
<comment type="cofactor">
    <cofactor evidence="1">
        <name>Mg(2+)</name>
        <dbReference type="ChEBI" id="CHEBI:18420"/>
    </cofactor>
</comment>
<evidence type="ECO:0000256" key="20">
    <source>
        <dbReference type="ARBA" id="ARBA00048679"/>
    </source>
</evidence>
<keyword evidence="16" id="KW-1015">Disulfide bond</keyword>
<evidence type="ECO:0000256" key="12">
    <source>
        <dbReference type="ARBA" id="ARBA00022777"/>
    </source>
</evidence>
<evidence type="ECO:0000256" key="13">
    <source>
        <dbReference type="ARBA" id="ARBA00022837"/>
    </source>
</evidence>
<evidence type="ECO:0000259" key="22">
    <source>
        <dbReference type="PROSITE" id="PS50853"/>
    </source>
</evidence>
<evidence type="ECO:0000256" key="14">
    <source>
        <dbReference type="ARBA" id="ARBA00022842"/>
    </source>
</evidence>
<comment type="catalytic activity">
    <reaction evidence="19">
        <text>L-threonyl-[protein] + ATP = O-phospho-L-threonyl-[protein] + ADP + H(+)</text>
        <dbReference type="Rhea" id="RHEA:46608"/>
        <dbReference type="Rhea" id="RHEA-COMP:11060"/>
        <dbReference type="Rhea" id="RHEA-COMP:11605"/>
        <dbReference type="ChEBI" id="CHEBI:15378"/>
        <dbReference type="ChEBI" id="CHEBI:30013"/>
        <dbReference type="ChEBI" id="CHEBI:30616"/>
        <dbReference type="ChEBI" id="CHEBI:61977"/>
        <dbReference type="ChEBI" id="CHEBI:456216"/>
        <dbReference type="EC" id="2.7.11.1"/>
    </reaction>
</comment>
<dbReference type="FunFam" id="2.60.40.10:FF:000425">
    <property type="entry name" value="Myosin light chain kinase"/>
    <property type="match status" value="1"/>
</dbReference>
<dbReference type="CDD" id="cd00063">
    <property type="entry name" value="FN3"/>
    <property type="match status" value="5"/>
</dbReference>
<dbReference type="SUPFAM" id="SSF48726">
    <property type="entry name" value="Immunoglobulin"/>
    <property type="match status" value="9"/>
</dbReference>
<dbReference type="FunFam" id="2.60.40.10:FF:000107">
    <property type="entry name" value="Myosin, light chain kinase a"/>
    <property type="match status" value="1"/>
</dbReference>
<dbReference type="FunFam" id="2.60.40.10:FF:000032">
    <property type="entry name" value="palladin isoform X1"/>
    <property type="match status" value="1"/>
</dbReference>
<dbReference type="FunFam" id="2.60.40.10:FF:000003">
    <property type="entry name" value="Titin isoform E"/>
    <property type="match status" value="1"/>
</dbReference>
<dbReference type="InterPro" id="IPR036116">
    <property type="entry name" value="FN3_sf"/>
</dbReference>
<keyword evidence="6" id="KW-0963">Cytoplasm</keyword>
<dbReference type="InterPro" id="IPR003598">
    <property type="entry name" value="Ig_sub2"/>
</dbReference>
<dbReference type="FunFam" id="2.60.40.10:FF:000127">
    <property type="entry name" value="titin isoform X1"/>
    <property type="match status" value="1"/>
</dbReference>
<feature type="domain" description="Fibronectin type-III" evidence="22">
    <location>
        <begin position="1066"/>
        <end position="1167"/>
    </location>
</feature>
<dbReference type="GO" id="GO:0004674">
    <property type="term" value="F:protein serine/threonine kinase activity"/>
    <property type="evidence" value="ECO:0007669"/>
    <property type="project" value="UniProtKB-KW"/>
</dbReference>
<feature type="domain" description="Ig-like" evidence="21">
    <location>
        <begin position="23"/>
        <end position="117"/>
    </location>
</feature>
<dbReference type="PANTHER" id="PTHR13817">
    <property type="entry name" value="TITIN"/>
    <property type="match status" value="1"/>
</dbReference>
<dbReference type="PANTHER" id="PTHR13817:SF151">
    <property type="entry name" value="TITIN"/>
    <property type="match status" value="1"/>
</dbReference>
<accession>A0A0P4WFH5</accession>
<keyword evidence="9" id="KW-0808">Transferase</keyword>
<evidence type="ECO:0000256" key="10">
    <source>
        <dbReference type="ARBA" id="ARBA00022723"/>
    </source>
</evidence>
<evidence type="ECO:0000256" key="1">
    <source>
        <dbReference type="ARBA" id="ARBA00001946"/>
    </source>
</evidence>
<keyword evidence="15" id="KW-0112">Calmodulin-binding</keyword>
<dbReference type="PRINTS" id="PR00014">
    <property type="entry name" value="FNTYPEIII"/>
</dbReference>
<keyword evidence="12" id="KW-0418">Kinase</keyword>
<keyword evidence="10" id="KW-0479">Metal-binding</keyword>
<dbReference type="GO" id="GO:0046872">
    <property type="term" value="F:metal ion binding"/>
    <property type="evidence" value="ECO:0007669"/>
    <property type="project" value="UniProtKB-KW"/>
</dbReference>
<evidence type="ECO:0000256" key="4">
    <source>
        <dbReference type="ARBA" id="ARBA00006692"/>
    </source>
</evidence>
<dbReference type="InterPro" id="IPR003599">
    <property type="entry name" value="Ig_sub"/>
</dbReference>
<keyword evidence="18" id="KW-0393">Immunoglobulin domain</keyword>
<dbReference type="GO" id="GO:0031672">
    <property type="term" value="C:A band"/>
    <property type="evidence" value="ECO:0007669"/>
    <property type="project" value="UniProtKB-ARBA"/>
</dbReference>
<evidence type="ECO:0000256" key="3">
    <source>
        <dbReference type="ARBA" id="ARBA00004496"/>
    </source>
</evidence>
<dbReference type="FunFam" id="2.60.40.10:FF:000050">
    <property type="entry name" value="Titin isoform B"/>
    <property type="match status" value="2"/>
</dbReference>
<comment type="subcellular location">
    <subcellularLocation>
        <location evidence="3">Cytoplasm</location>
    </subcellularLocation>
    <subcellularLocation>
        <location evidence="2">Nucleus</location>
    </subcellularLocation>
</comment>
<keyword evidence="17" id="KW-0539">Nucleus</keyword>
<keyword evidence="14" id="KW-0460">Magnesium</keyword>
<evidence type="ECO:0000313" key="23">
    <source>
        <dbReference type="EMBL" id="JAI59945.1"/>
    </source>
</evidence>
<feature type="domain" description="Ig-like" evidence="21">
    <location>
        <begin position="775"/>
        <end position="860"/>
    </location>
</feature>
<protein>
    <recommendedName>
        <fullName evidence="5">non-specific serine/threonine protein kinase</fullName>
        <ecNumber evidence="5">2.7.11.1</ecNumber>
    </recommendedName>
</protein>
<dbReference type="PROSITE" id="PS50853">
    <property type="entry name" value="FN3"/>
    <property type="match status" value="5"/>
</dbReference>
<keyword evidence="11" id="KW-0677">Repeat</keyword>
<feature type="domain" description="Ig-like" evidence="21">
    <location>
        <begin position="393"/>
        <end position="481"/>
    </location>
</feature>
<evidence type="ECO:0000256" key="15">
    <source>
        <dbReference type="ARBA" id="ARBA00022860"/>
    </source>
</evidence>
<dbReference type="EC" id="2.7.11.1" evidence="5"/>
<keyword evidence="8" id="KW-0597">Phosphoprotein</keyword>
<dbReference type="SMART" id="SM00409">
    <property type="entry name" value="IG"/>
    <property type="match status" value="9"/>
</dbReference>
<dbReference type="GO" id="GO:0009653">
    <property type="term" value="P:anatomical structure morphogenesis"/>
    <property type="evidence" value="ECO:0007669"/>
    <property type="project" value="UniProtKB-ARBA"/>
</dbReference>
<organism evidence="23">
    <name type="scientific">Scylla olivacea</name>
    <name type="common">Orange mud crab</name>
    <name type="synonym">Cancer olivacea</name>
    <dbReference type="NCBI Taxonomy" id="85551"/>
    <lineage>
        <taxon>Eukaryota</taxon>
        <taxon>Metazoa</taxon>
        <taxon>Ecdysozoa</taxon>
        <taxon>Arthropoda</taxon>
        <taxon>Crustacea</taxon>
        <taxon>Multicrustacea</taxon>
        <taxon>Malacostraca</taxon>
        <taxon>Eumalacostraca</taxon>
        <taxon>Eucarida</taxon>
        <taxon>Decapoda</taxon>
        <taxon>Pleocyemata</taxon>
        <taxon>Brachyura</taxon>
        <taxon>Eubrachyura</taxon>
        <taxon>Portunoidea</taxon>
        <taxon>Portunidae</taxon>
        <taxon>Portuninae</taxon>
        <taxon>Scylla</taxon>
    </lineage>
</organism>
<dbReference type="GO" id="GO:0060298">
    <property type="term" value="P:positive regulation of sarcomere organization"/>
    <property type="evidence" value="ECO:0007669"/>
    <property type="project" value="UniProtKB-ARBA"/>
</dbReference>
<comment type="similarity">
    <text evidence="4">Belongs to the protein kinase superfamily. CAMK Ser/Thr protein kinase family.</text>
</comment>
<evidence type="ECO:0000256" key="7">
    <source>
        <dbReference type="ARBA" id="ARBA00022527"/>
    </source>
</evidence>
<dbReference type="Pfam" id="PF00041">
    <property type="entry name" value="fn3"/>
    <property type="match status" value="5"/>
</dbReference>